<keyword evidence="2" id="KW-1185">Reference proteome</keyword>
<reference evidence="1" key="1">
    <citation type="submission" date="2020-05" db="EMBL/GenBank/DDBJ databases">
        <title>Large-scale comparative analyses of tick genomes elucidate their genetic diversity and vector capacities.</title>
        <authorList>
            <person name="Jia N."/>
            <person name="Wang J."/>
            <person name="Shi W."/>
            <person name="Du L."/>
            <person name="Sun Y."/>
            <person name="Zhan W."/>
            <person name="Jiang J."/>
            <person name="Wang Q."/>
            <person name="Zhang B."/>
            <person name="Ji P."/>
            <person name="Sakyi L.B."/>
            <person name="Cui X."/>
            <person name="Yuan T."/>
            <person name="Jiang B."/>
            <person name="Yang W."/>
            <person name="Lam T.T.-Y."/>
            <person name="Chang Q."/>
            <person name="Ding S."/>
            <person name="Wang X."/>
            <person name="Zhu J."/>
            <person name="Ruan X."/>
            <person name="Zhao L."/>
            <person name="Wei J."/>
            <person name="Que T."/>
            <person name="Du C."/>
            <person name="Cheng J."/>
            <person name="Dai P."/>
            <person name="Han X."/>
            <person name="Huang E."/>
            <person name="Gao Y."/>
            <person name="Liu J."/>
            <person name="Shao H."/>
            <person name="Ye R."/>
            <person name="Li L."/>
            <person name="Wei W."/>
            <person name="Wang X."/>
            <person name="Wang C."/>
            <person name="Yang T."/>
            <person name="Huo Q."/>
            <person name="Li W."/>
            <person name="Guo W."/>
            <person name="Chen H."/>
            <person name="Zhou L."/>
            <person name="Ni X."/>
            <person name="Tian J."/>
            <person name="Zhou Y."/>
            <person name="Sheng Y."/>
            <person name="Liu T."/>
            <person name="Pan Y."/>
            <person name="Xia L."/>
            <person name="Li J."/>
            <person name="Zhao F."/>
            <person name="Cao W."/>
        </authorList>
    </citation>
    <scope>NUCLEOTIDE SEQUENCE</scope>
    <source>
        <strain evidence="1">Hyas-2018</strain>
    </source>
</reference>
<name>A0ACB7S6D5_HYAAI</name>
<dbReference type="EMBL" id="CM023485">
    <property type="protein sequence ID" value="KAH6929459.1"/>
    <property type="molecule type" value="Genomic_DNA"/>
</dbReference>
<sequence length="85" mass="9478">MDRSPVIRPPSCLIPPTRASSTPAAVFGNQPNLVVRATGHRYSAFRTEPRRHRRDEELMARTLSTHRDVPAMVSSSTGATYALFR</sequence>
<protein>
    <submittedName>
        <fullName evidence="1">Uncharacterized protein</fullName>
    </submittedName>
</protein>
<comment type="caution">
    <text evidence="1">The sequence shown here is derived from an EMBL/GenBank/DDBJ whole genome shotgun (WGS) entry which is preliminary data.</text>
</comment>
<organism evidence="1 2">
    <name type="scientific">Hyalomma asiaticum</name>
    <name type="common">Tick</name>
    <dbReference type="NCBI Taxonomy" id="266040"/>
    <lineage>
        <taxon>Eukaryota</taxon>
        <taxon>Metazoa</taxon>
        <taxon>Ecdysozoa</taxon>
        <taxon>Arthropoda</taxon>
        <taxon>Chelicerata</taxon>
        <taxon>Arachnida</taxon>
        <taxon>Acari</taxon>
        <taxon>Parasitiformes</taxon>
        <taxon>Ixodida</taxon>
        <taxon>Ixodoidea</taxon>
        <taxon>Ixodidae</taxon>
        <taxon>Hyalomminae</taxon>
        <taxon>Hyalomma</taxon>
    </lineage>
</organism>
<dbReference type="Proteomes" id="UP000821845">
    <property type="component" value="Chromosome 5"/>
</dbReference>
<evidence type="ECO:0000313" key="1">
    <source>
        <dbReference type="EMBL" id="KAH6929459.1"/>
    </source>
</evidence>
<accession>A0ACB7S6D5</accession>
<proteinExistence type="predicted"/>
<gene>
    <name evidence="1" type="ORF">HPB50_000276</name>
</gene>
<evidence type="ECO:0000313" key="2">
    <source>
        <dbReference type="Proteomes" id="UP000821845"/>
    </source>
</evidence>